<keyword evidence="6" id="KW-1185">Reference proteome</keyword>
<dbReference type="RefSeq" id="WP_258937120.1">
    <property type="nucleotide sequence ID" value="NZ_JANBBF010000010.1"/>
</dbReference>
<evidence type="ECO:0000256" key="2">
    <source>
        <dbReference type="SAM" id="MobiDB-lite"/>
    </source>
</evidence>
<sequence length="569" mass="61623">MKIAETLQTVASVLGSDQGLLVMLVLSVLAIAAPFADRHLIRRKRLSYRVLYNSKLGVSPDLDDGDVFGEIPPGADAGMHELADKMSRMTSVVVRLRNAGIEDIRSEDLSKHPLTLEFGGRVIWNARISDPSVETHRLAHKRSLTFLPEPKAAPARGGDVSPANLEEVRTTSRRKLWPRRRDDEEQSAEPKPETPQWTRIELHDFSLQRKEQLKIAVVLREPGDTGELTKGFDVQGQLDGGRIVDESDQAGVTWPRAAAMVGLLLVGVLLATLLANASKPAADPAVACGDGELTVVGSSAFTPAVENIAEAYAAACPGSAITTRPTGSNAGVRELMSDDVRPGSTVALSDGLARHESEQLEANPLAVIVYTLVVDESVGIDELTTQQVRGIYTGRYRDWDELRPGPSVPIRIVGRGGESGSRTTFEQRVLGRSEGPLTSDSCDGADRVAEADIVRCERGSERIVLDEVASTRGAIGYVDVPSANEARSEGRALSVVELDGGYPDPGNIPDGYPFWTIEYLYTKGEADRTSLQSGFLEYLRSGTARDELHSAGYVPCVRKDGRLHALCRW</sequence>
<proteinExistence type="predicted"/>
<gene>
    <name evidence="5" type="ORF">ACFWGY_17105</name>
</gene>
<dbReference type="PANTHER" id="PTHR30570:SF1">
    <property type="entry name" value="PHOSPHATE-BINDING PROTEIN PSTS"/>
    <property type="match status" value="1"/>
</dbReference>
<evidence type="ECO:0000256" key="3">
    <source>
        <dbReference type="SAM" id="Phobius"/>
    </source>
</evidence>
<dbReference type="PANTHER" id="PTHR30570">
    <property type="entry name" value="PERIPLASMIC PHOSPHATE BINDING COMPONENT OF PHOSPHATE ABC TRANSPORTER"/>
    <property type="match status" value="1"/>
</dbReference>
<evidence type="ECO:0000313" key="6">
    <source>
        <dbReference type="Proteomes" id="UP001598673"/>
    </source>
</evidence>
<dbReference type="EMBL" id="JBHXCV010000010">
    <property type="protein sequence ID" value="MFD6795058.1"/>
    <property type="molecule type" value="Genomic_DNA"/>
</dbReference>
<feature type="compositionally biased region" description="Basic and acidic residues" evidence="2">
    <location>
        <begin position="179"/>
        <end position="192"/>
    </location>
</feature>
<accession>A0ABW6G786</accession>
<feature type="region of interest" description="Disordered" evidence="2">
    <location>
        <begin position="149"/>
        <end position="197"/>
    </location>
</feature>
<comment type="caution">
    <text evidence="5">The sequence shown here is derived from an EMBL/GenBank/DDBJ whole genome shotgun (WGS) entry which is preliminary data.</text>
</comment>
<dbReference type="Gene3D" id="3.40.190.10">
    <property type="entry name" value="Periplasmic binding protein-like II"/>
    <property type="match status" value="2"/>
</dbReference>
<reference evidence="5 6" key="1">
    <citation type="submission" date="2024-09" db="EMBL/GenBank/DDBJ databases">
        <title>The Natural Products Discovery Center: Release of the First 8490 Sequenced Strains for Exploring Actinobacteria Biosynthetic Diversity.</title>
        <authorList>
            <person name="Kalkreuter E."/>
            <person name="Kautsar S.A."/>
            <person name="Yang D."/>
            <person name="Bader C.D."/>
            <person name="Teijaro C.N."/>
            <person name="Fluegel L."/>
            <person name="Davis C.M."/>
            <person name="Simpson J.R."/>
            <person name="Lauterbach L."/>
            <person name="Steele A.D."/>
            <person name="Gui C."/>
            <person name="Meng S."/>
            <person name="Li G."/>
            <person name="Viehrig K."/>
            <person name="Ye F."/>
            <person name="Su P."/>
            <person name="Kiefer A.F."/>
            <person name="Nichols A."/>
            <person name="Cepeda A.J."/>
            <person name="Yan W."/>
            <person name="Fan B."/>
            <person name="Jiang Y."/>
            <person name="Adhikari A."/>
            <person name="Zheng C.-J."/>
            <person name="Schuster L."/>
            <person name="Cowan T.M."/>
            <person name="Smanski M.J."/>
            <person name="Chevrette M.G."/>
            <person name="De Carvalho L.P.S."/>
            <person name="Shen B."/>
        </authorList>
    </citation>
    <scope>NUCLEOTIDE SEQUENCE [LARGE SCALE GENOMIC DNA]</scope>
    <source>
        <strain evidence="5 6">NPDC060353</strain>
    </source>
</reference>
<organism evidence="5 6">
    <name type="scientific">Prauserella salsuginis</name>
    <dbReference type="NCBI Taxonomy" id="387889"/>
    <lineage>
        <taxon>Bacteria</taxon>
        <taxon>Bacillati</taxon>
        <taxon>Actinomycetota</taxon>
        <taxon>Actinomycetes</taxon>
        <taxon>Pseudonocardiales</taxon>
        <taxon>Pseudonocardiaceae</taxon>
        <taxon>Prauserella</taxon>
        <taxon>Prauserella salsuginis group</taxon>
    </lineage>
</organism>
<feature type="domain" description="PBP" evidence="4">
    <location>
        <begin position="285"/>
        <end position="540"/>
    </location>
</feature>
<evidence type="ECO:0000256" key="1">
    <source>
        <dbReference type="ARBA" id="ARBA00022729"/>
    </source>
</evidence>
<evidence type="ECO:0000313" key="5">
    <source>
        <dbReference type="EMBL" id="MFD6795058.1"/>
    </source>
</evidence>
<protein>
    <submittedName>
        <fullName evidence="5">PstS family phosphate ABC transporter substrate-binding protein</fullName>
    </submittedName>
</protein>
<evidence type="ECO:0000259" key="4">
    <source>
        <dbReference type="Pfam" id="PF12849"/>
    </source>
</evidence>
<feature type="transmembrane region" description="Helical" evidence="3">
    <location>
        <begin position="20"/>
        <end position="36"/>
    </location>
</feature>
<keyword evidence="1" id="KW-0732">Signal</keyword>
<dbReference type="Pfam" id="PF12849">
    <property type="entry name" value="PBP_like_2"/>
    <property type="match status" value="1"/>
</dbReference>
<dbReference type="Proteomes" id="UP001598673">
    <property type="component" value="Unassembled WGS sequence"/>
</dbReference>
<dbReference type="SUPFAM" id="SSF53850">
    <property type="entry name" value="Periplasmic binding protein-like II"/>
    <property type="match status" value="1"/>
</dbReference>
<keyword evidence="3" id="KW-0812">Transmembrane</keyword>
<keyword evidence="3" id="KW-0472">Membrane</keyword>
<dbReference type="InterPro" id="IPR050811">
    <property type="entry name" value="Phosphate_ABC_transporter"/>
</dbReference>
<dbReference type="InterPro" id="IPR024370">
    <property type="entry name" value="PBP_domain"/>
</dbReference>
<name>A0ABW6G786_9PSEU</name>
<keyword evidence="3" id="KW-1133">Transmembrane helix</keyword>